<comment type="caution">
    <text evidence="1">The sequence shown here is derived from an EMBL/GenBank/DDBJ whole genome shotgun (WGS) entry which is preliminary data.</text>
</comment>
<dbReference type="EMBL" id="CAMAPE010000009">
    <property type="protein sequence ID" value="CAH9074648.1"/>
    <property type="molecule type" value="Genomic_DNA"/>
</dbReference>
<accession>A0A9P0YS96</accession>
<evidence type="ECO:0000313" key="2">
    <source>
        <dbReference type="Proteomes" id="UP001152484"/>
    </source>
</evidence>
<name>A0A9P0YS96_CUSEU</name>
<evidence type="ECO:0000313" key="1">
    <source>
        <dbReference type="EMBL" id="CAH9074648.1"/>
    </source>
</evidence>
<protein>
    <submittedName>
        <fullName evidence="1">Uncharacterized protein</fullName>
    </submittedName>
</protein>
<dbReference type="OrthoDB" id="1327288at2759"/>
<proteinExistence type="predicted"/>
<dbReference type="Proteomes" id="UP001152484">
    <property type="component" value="Unassembled WGS sequence"/>
</dbReference>
<gene>
    <name evidence="1" type="ORF">CEURO_LOCUS5254</name>
</gene>
<dbReference type="AlphaFoldDB" id="A0A9P0YS96"/>
<reference evidence="1" key="1">
    <citation type="submission" date="2022-07" db="EMBL/GenBank/DDBJ databases">
        <authorList>
            <person name="Macas J."/>
            <person name="Novak P."/>
            <person name="Neumann P."/>
        </authorList>
    </citation>
    <scope>NUCLEOTIDE SEQUENCE</scope>
</reference>
<sequence length="135" mass="15205">MNAHVAEEIGNIDKDAIEIIDFIFPPETDYANRDIVISTENYYDSMAREAREDESNVEEVMLVTPIQVLFPEQSQQIAIKGTSQLEFDAVSDEGSSGYDSDQVRLARLSDPNYTTVTQLKFKRNARLQAKKGIKG</sequence>
<keyword evidence="2" id="KW-1185">Reference proteome</keyword>
<organism evidence="1 2">
    <name type="scientific">Cuscuta europaea</name>
    <name type="common">European dodder</name>
    <dbReference type="NCBI Taxonomy" id="41803"/>
    <lineage>
        <taxon>Eukaryota</taxon>
        <taxon>Viridiplantae</taxon>
        <taxon>Streptophyta</taxon>
        <taxon>Embryophyta</taxon>
        <taxon>Tracheophyta</taxon>
        <taxon>Spermatophyta</taxon>
        <taxon>Magnoliopsida</taxon>
        <taxon>eudicotyledons</taxon>
        <taxon>Gunneridae</taxon>
        <taxon>Pentapetalae</taxon>
        <taxon>asterids</taxon>
        <taxon>lamiids</taxon>
        <taxon>Solanales</taxon>
        <taxon>Convolvulaceae</taxon>
        <taxon>Cuscuteae</taxon>
        <taxon>Cuscuta</taxon>
        <taxon>Cuscuta subgen. Cuscuta</taxon>
    </lineage>
</organism>